<evidence type="ECO:0000313" key="2">
    <source>
        <dbReference type="Proteomes" id="UP000032180"/>
    </source>
</evidence>
<dbReference type="PANTHER" id="PTHR44375">
    <property type="entry name" value="BETA-KETOACYL-ACP REDUCTASE-LIKE PROTEIN-RELATED"/>
    <property type="match status" value="1"/>
</dbReference>
<dbReference type="InterPro" id="IPR002347">
    <property type="entry name" value="SDR_fam"/>
</dbReference>
<reference evidence="1 2" key="1">
    <citation type="submission" date="2012-08" db="EMBL/GenBank/DDBJ databases">
        <title>Oryza genome evolution.</title>
        <authorList>
            <person name="Wing R.A."/>
        </authorList>
    </citation>
    <scope>NUCLEOTIDE SEQUENCE</scope>
</reference>
<dbReference type="PANTHER" id="PTHR44375:SF6">
    <property type="entry name" value="F28J7.36 PROTEIN"/>
    <property type="match status" value="1"/>
</dbReference>
<evidence type="ECO:0000313" key="1">
    <source>
        <dbReference type="EnsemblPlants" id="LPERR03G34950.1"/>
    </source>
</evidence>
<reference evidence="2" key="2">
    <citation type="submission" date="2013-12" db="EMBL/GenBank/DDBJ databases">
        <authorList>
            <person name="Yu Y."/>
            <person name="Lee S."/>
            <person name="de Baynast K."/>
            <person name="Wissotski M."/>
            <person name="Liu L."/>
            <person name="Talag J."/>
            <person name="Goicoechea J."/>
            <person name="Angelova A."/>
            <person name="Jetty R."/>
            <person name="Kudrna D."/>
            <person name="Golser W."/>
            <person name="Rivera L."/>
            <person name="Zhang J."/>
            <person name="Wing R."/>
        </authorList>
    </citation>
    <scope>NUCLEOTIDE SEQUENCE</scope>
</reference>
<dbReference type="Pfam" id="PF13561">
    <property type="entry name" value="adh_short_C2"/>
    <property type="match status" value="1"/>
</dbReference>
<reference evidence="1" key="3">
    <citation type="submission" date="2015-04" db="UniProtKB">
        <authorList>
            <consortium name="EnsemblPlants"/>
        </authorList>
    </citation>
    <scope>IDENTIFICATION</scope>
</reference>
<dbReference type="STRING" id="77586.A0A0D9W1E5"/>
<dbReference type="CDD" id="cd05233">
    <property type="entry name" value="SDR_c"/>
    <property type="match status" value="1"/>
</dbReference>
<dbReference type="eggNOG" id="KOG0725">
    <property type="taxonomic scope" value="Eukaryota"/>
</dbReference>
<dbReference type="Proteomes" id="UP000032180">
    <property type="component" value="Chromosome 3"/>
</dbReference>
<dbReference type="EnsemblPlants" id="LPERR03G34950.1">
    <property type="protein sequence ID" value="LPERR03G34950.1"/>
    <property type="gene ID" value="LPERR03G34950"/>
</dbReference>
<dbReference type="AlphaFoldDB" id="A0A0D9W1E5"/>
<dbReference type="Gramene" id="LPERR03G34950.1">
    <property type="protein sequence ID" value="LPERR03G34950.1"/>
    <property type="gene ID" value="LPERR03G34950"/>
</dbReference>
<organism evidence="1 2">
    <name type="scientific">Leersia perrieri</name>
    <dbReference type="NCBI Taxonomy" id="77586"/>
    <lineage>
        <taxon>Eukaryota</taxon>
        <taxon>Viridiplantae</taxon>
        <taxon>Streptophyta</taxon>
        <taxon>Embryophyta</taxon>
        <taxon>Tracheophyta</taxon>
        <taxon>Spermatophyta</taxon>
        <taxon>Magnoliopsida</taxon>
        <taxon>Liliopsida</taxon>
        <taxon>Poales</taxon>
        <taxon>Poaceae</taxon>
        <taxon>BOP clade</taxon>
        <taxon>Oryzoideae</taxon>
        <taxon>Oryzeae</taxon>
        <taxon>Oryzinae</taxon>
        <taxon>Leersia</taxon>
    </lineage>
</organism>
<accession>A0A0D9W1E5</accession>
<name>A0A0D9W1E5_9ORYZ</name>
<dbReference type="SUPFAM" id="SSF51735">
    <property type="entry name" value="NAD(P)-binding Rossmann-fold domains"/>
    <property type="match status" value="1"/>
</dbReference>
<dbReference type="HOGENOM" id="CLU_592339_0_0_1"/>
<dbReference type="Gene3D" id="3.40.50.720">
    <property type="entry name" value="NAD(P)-binding Rossmann-like Domain"/>
    <property type="match status" value="1"/>
</dbReference>
<protein>
    <submittedName>
        <fullName evidence="1">Uncharacterized protein</fullName>
    </submittedName>
</protein>
<sequence>MTLNIIIVWYKIELNFLTTTSSACVARARLSKGTRGQGDMGDGNKRVLLTAAGDEVSRGIASALATHGCRVVLVGDEGALAGTAEEARRRCGAGGGVAVVGLDLLACDEAAVDAAVGSAWRCFDGLDAMVNCYSYEGEVQDCLNISEDEFKKTMKTNVVTPWFLVKAIAKRLRDSQSSSGGSIVFLTQFIGAERGLYPGAAAYGTSLGAIHQLVRLSAMELGKHKMRVNAVCRGLHLGDKFPVSVGKEKAEKATREVMPLGRWLEPDKDLASTVLYLVGDESRFMTGNTIYVDGAQSIRNKYTYGEEEIIAELEDATLELELAPDELEVVLGGKELLGGEVNTGHGVEIAVWVNGLTTGESSRVHGDYEDMAEEFWCAVADAKTLQKEVQQRVGSREGMVHTRLLFLATGAIVGVLPVTLASSPLPAPAIAGAAFAVPLLPAPAQWSLELVENCTGALAARP</sequence>
<keyword evidence="2" id="KW-1185">Reference proteome</keyword>
<dbReference type="InterPro" id="IPR036291">
    <property type="entry name" value="NAD(P)-bd_dom_sf"/>
</dbReference>
<proteinExistence type="predicted"/>